<dbReference type="EMBL" id="SLXO01000008">
    <property type="protein sequence ID" value="TCP32921.1"/>
    <property type="molecule type" value="Genomic_DNA"/>
</dbReference>
<dbReference type="InParanoid" id="A0A4R2PFI2"/>
<evidence type="ECO:0000313" key="2">
    <source>
        <dbReference type="EMBL" id="TCP32921.1"/>
    </source>
</evidence>
<gene>
    <name evidence="2" type="ORF">EV659_10820</name>
</gene>
<sequence>MTGTVEGDGSTDPCTVLHVFPTFCVGGVPIRIVDVANRLGAGFRHRVVALDGRMDALARVRAGTDFQAAPAVPAAARRGNLLAIMGYLKRVPVDLLCTYNFGAMDWCLGRTLSGGPAHLHFESGFGPDEAHKPLLRRNLYRAVALRGAHRLVVPSYTLQRLAARHSWAAAAKTKLVPNGVDTALFRPAERGEARRPSPGGERPVTVATVAPLRAEKRLDRLVAAVASLAAASGAQAGPPFRVVITGDGPERPALERAVSDRGLAGLVALPGARDDVAAALQAADVFVMTSETEQMPNALLQAMAAGLPVAAFDAGDIKVILPPEQLPFVCGQGDERAFGVALARLVGDPALRQTLGAANRRRVEQAYGIDTMVEAYRRLYAAAIGGRA</sequence>
<dbReference type="Gene3D" id="3.40.50.2000">
    <property type="entry name" value="Glycogen Phosphorylase B"/>
    <property type="match status" value="2"/>
</dbReference>
<comment type="caution">
    <text evidence="2">The sequence shown here is derived from an EMBL/GenBank/DDBJ whole genome shotgun (WGS) entry which is preliminary data.</text>
</comment>
<evidence type="ECO:0000259" key="1">
    <source>
        <dbReference type="Pfam" id="PF13439"/>
    </source>
</evidence>
<protein>
    <submittedName>
        <fullName evidence="2">Glycosyltransferase involved in cell wall biosynthesis</fullName>
    </submittedName>
</protein>
<dbReference type="PANTHER" id="PTHR45947">
    <property type="entry name" value="SULFOQUINOVOSYL TRANSFERASE SQD2"/>
    <property type="match status" value="1"/>
</dbReference>
<proteinExistence type="predicted"/>
<dbReference type="AlphaFoldDB" id="A0A4R2PFI2"/>
<reference evidence="2 3" key="1">
    <citation type="submission" date="2019-03" db="EMBL/GenBank/DDBJ databases">
        <title>Genomic Encyclopedia of Type Strains, Phase IV (KMG-IV): sequencing the most valuable type-strain genomes for metagenomic binning, comparative biology and taxonomic classification.</title>
        <authorList>
            <person name="Goeker M."/>
        </authorList>
    </citation>
    <scope>NUCLEOTIDE SEQUENCE [LARGE SCALE GENOMIC DNA]</scope>
    <source>
        <strain evidence="2 3">DSM 2132</strain>
    </source>
</reference>
<feature type="domain" description="Glycosyltransferase subfamily 4-like N-terminal" evidence="1">
    <location>
        <begin position="25"/>
        <end position="183"/>
    </location>
</feature>
<dbReference type="Pfam" id="PF13439">
    <property type="entry name" value="Glyco_transf_4"/>
    <property type="match status" value="1"/>
</dbReference>
<dbReference type="SUPFAM" id="SSF53756">
    <property type="entry name" value="UDP-Glycosyltransferase/glycogen phosphorylase"/>
    <property type="match status" value="1"/>
</dbReference>
<name>A0A4R2PFI2_RHOSA</name>
<accession>A0A4R2PFI2</accession>
<dbReference type="GO" id="GO:0016758">
    <property type="term" value="F:hexosyltransferase activity"/>
    <property type="evidence" value="ECO:0007669"/>
    <property type="project" value="TreeGrafter"/>
</dbReference>
<dbReference type="InterPro" id="IPR028098">
    <property type="entry name" value="Glyco_trans_4-like_N"/>
</dbReference>
<keyword evidence="2" id="KW-0808">Transferase</keyword>
<dbReference type="Proteomes" id="UP000295399">
    <property type="component" value="Unassembled WGS sequence"/>
</dbReference>
<dbReference type="PANTHER" id="PTHR45947:SF3">
    <property type="entry name" value="SULFOQUINOVOSYL TRANSFERASE SQD2"/>
    <property type="match status" value="1"/>
</dbReference>
<dbReference type="RefSeq" id="WP_165878841.1">
    <property type="nucleotide sequence ID" value="NZ_JACIGF010000008.1"/>
</dbReference>
<organism evidence="2 3">
    <name type="scientific">Rhodothalassium salexigens DSM 2132</name>
    <dbReference type="NCBI Taxonomy" id="1188247"/>
    <lineage>
        <taxon>Bacteria</taxon>
        <taxon>Pseudomonadati</taxon>
        <taxon>Pseudomonadota</taxon>
        <taxon>Alphaproteobacteria</taxon>
        <taxon>Rhodothalassiales</taxon>
        <taxon>Rhodothalassiaceae</taxon>
        <taxon>Rhodothalassium</taxon>
    </lineage>
</organism>
<dbReference type="InterPro" id="IPR050194">
    <property type="entry name" value="Glycosyltransferase_grp1"/>
</dbReference>
<dbReference type="CDD" id="cd03801">
    <property type="entry name" value="GT4_PimA-like"/>
    <property type="match status" value="1"/>
</dbReference>
<evidence type="ECO:0000313" key="3">
    <source>
        <dbReference type="Proteomes" id="UP000295399"/>
    </source>
</evidence>
<keyword evidence="3" id="KW-1185">Reference proteome</keyword>
<dbReference type="Pfam" id="PF13692">
    <property type="entry name" value="Glyco_trans_1_4"/>
    <property type="match status" value="1"/>
</dbReference>